<protein>
    <submittedName>
        <fullName evidence="6">DUF1205 domain-containing protein</fullName>
    </submittedName>
</protein>
<evidence type="ECO:0000256" key="2">
    <source>
        <dbReference type="ARBA" id="ARBA00022676"/>
    </source>
</evidence>
<keyword evidence="3" id="KW-0808">Transferase</keyword>
<keyword evidence="2" id="KW-0328">Glycosyltransferase</keyword>
<proteinExistence type="inferred from homology"/>
<feature type="domain" description="Erythromycin biosynthesis protein CIII-like N-terminal" evidence="5">
    <location>
        <begin position="22"/>
        <end position="226"/>
    </location>
</feature>
<dbReference type="AlphaFoldDB" id="A0A4Z1DJ20"/>
<dbReference type="Proteomes" id="UP000298513">
    <property type="component" value="Unassembled WGS sequence"/>
</dbReference>
<evidence type="ECO:0000313" key="6">
    <source>
        <dbReference type="EMBL" id="TGN82357.1"/>
    </source>
</evidence>
<dbReference type="GO" id="GO:0008194">
    <property type="term" value="F:UDP-glycosyltransferase activity"/>
    <property type="evidence" value="ECO:0007669"/>
    <property type="project" value="InterPro"/>
</dbReference>
<dbReference type="Pfam" id="PF21036">
    <property type="entry name" value="EryCIII-like_N"/>
    <property type="match status" value="1"/>
</dbReference>
<dbReference type="Gene3D" id="3.40.50.2000">
    <property type="entry name" value="Glycogen Phosphorylase B"/>
    <property type="match status" value="2"/>
</dbReference>
<dbReference type="SUPFAM" id="SSF53756">
    <property type="entry name" value="UDP-Glycosyltransferase/glycogen phosphorylase"/>
    <property type="match status" value="1"/>
</dbReference>
<comment type="caution">
    <text evidence="6">The sequence shown here is derived from an EMBL/GenBank/DDBJ whole genome shotgun (WGS) entry which is preliminary data.</text>
</comment>
<dbReference type="GO" id="GO:0017000">
    <property type="term" value="P:antibiotic biosynthetic process"/>
    <property type="evidence" value="ECO:0007669"/>
    <property type="project" value="UniProtKB-ARBA"/>
</dbReference>
<organism evidence="6 7">
    <name type="scientific">Streptomyces griseoluteus</name>
    <dbReference type="NCBI Taxonomy" id="29306"/>
    <lineage>
        <taxon>Bacteria</taxon>
        <taxon>Bacillati</taxon>
        <taxon>Actinomycetota</taxon>
        <taxon>Actinomycetes</taxon>
        <taxon>Kitasatosporales</taxon>
        <taxon>Streptomycetaceae</taxon>
        <taxon>Streptomyces</taxon>
    </lineage>
</organism>
<sequence length="390" mass="41761">MRVLMINTPVSTHLTPLVPLAWALRAAGHEVLVLGREDVLGAAASAGLNAVSIGDWLKLDDILVERLGGKRPLQSWGRPALDQLSNVGSLWMPQTLEVLPAYLDLARDFGPDLVLSDPIEFISLIVGEDLGVPVVQQRWGVDPISDQVRGAGETWFKDILAERGLTGLPRPAVLLDPCPPSLQLAGVTPGTPMRYVPFNGNGRLPEWLRRDARERGTARRVAVSLGGRTLAYNGVPLMRNILDALGSLPDIEVLATVEEEYREALGEVPGNVRVIDPVPLHLLLGSCHAIVHHGGSGTAMTASAFGLPQLVLPQLADQFWHGDALARVGAAITIDSVERQDEPEPVREAAAALLGDPAYEKAAGELRAEIAAMPAPSRVVTDLEKLVAAR</sequence>
<dbReference type="GO" id="GO:0016758">
    <property type="term" value="F:hexosyltransferase activity"/>
    <property type="evidence" value="ECO:0007669"/>
    <property type="project" value="UniProtKB-ARBA"/>
</dbReference>
<keyword evidence="7" id="KW-1185">Reference proteome</keyword>
<dbReference type="InterPro" id="IPR050426">
    <property type="entry name" value="Glycosyltransferase_28"/>
</dbReference>
<dbReference type="InterPro" id="IPR048284">
    <property type="entry name" value="EryCIII-like_N"/>
</dbReference>
<dbReference type="Pfam" id="PF06722">
    <property type="entry name" value="EryCIII-like_C"/>
    <property type="match status" value="1"/>
</dbReference>
<evidence type="ECO:0000256" key="1">
    <source>
        <dbReference type="ARBA" id="ARBA00006962"/>
    </source>
</evidence>
<reference evidence="6 7" key="1">
    <citation type="submission" date="2019-04" db="EMBL/GenBank/DDBJ databases">
        <title>Streptomyces sp. nov. Bv016 isolated from bark of Buahinia variegata.</title>
        <authorList>
            <person name="Kanchanasin P."/>
            <person name="Tanasupawat S."/>
            <person name="Yuki M."/>
            <person name="Kudo T."/>
        </authorList>
    </citation>
    <scope>NUCLEOTIDE SEQUENCE [LARGE SCALE GENOMIC DNA]</scope>
    <source>
        <strain evidence="6 7">JCM 4765</strain>
    </source>
</reference>
<evidence type="ECO:0000259" key="5">
    <source>
        <dbReference type="Pfam" id="PF21036"/>
    </source>
</evidence>
<name>A0A4Z1DJ20_STRGP</name>
<feature type="domain" description="Erythromycin biosynthesis protein CIII-like C-terminal" evidence="4">
    <location>
        <begin position="240"/>
        <end position="386"/>
    </location>
</feature>
<evidence type="ECO:0000256" key="3">
    <source>
        <dbReference type="ARBA" id="ARBA00022679"/>
    </source>
</evidence>
<accession>A0A4Z1DJ20</accession>
<dbReference type="InterPro" id="IPR010610">
    <property type="entry name" value="EryCIII-like_C"/>
</dbReference>
<gene>
    <name evidence="6" type="ORF">E5082_18200</name>
</gene>
<evidence type="ECO:0000259" key="4">
    <source>
        <dbReference type="Pfam" id="PF06722"/>
    </source>
</evidence>
<evidence type="ECO:0000313" key="7">
    <source>
        <dbReference type="Proteomes" id="UP000298513"/>
    </source>
</evidence>
<dbReference type="CDD" id="cd03784">
    <property type="entry name" value="GT1_Gtf-like"/>
    <property type="match status" value="1"/>
</dbReference>
<comment type="similarity">
    <text evidence="1">Belongs to the glycosyltransferase 28 family.</text>
</comment>
<dbReference type="InterPro" id="IPR002213">
    <property type="entry name" value="UDP_glucos_trans"/>
</dbReference>
<dbReference type="PANTHER" id="PTHR48050:SF13">
    <property type="entry name" value="STEROL 3-BETA-GLUCOSYLTRANSFERASE UGT80A2"/>
    <property type="match status" value="1"/>
</dbReference>
<dbReference type="EMBL" id="SRRU01000006">
    <property type="protein sequence ID" value="TGN82357.1"/>
    <property type="molecule type" value="Genomic_DNA"/>
</dbReference>
<dbReference type="PANTHER" id="PTHR48050">
    <property type="entry name" value="STEROL 3-BETA-GLUCOSYLTRANSFERASE"/>
    <property type="match status" value="1"/>
</dbReference>